<comment type="subunit">
    <text evidence="5">Heterooligomer composed of large and small subunits.</text>
</comment>
<keyword evidence="10" id="KW-1185">Reference proteome</keyword>
<dbReference type="GO" id="GO:0008855">
    <property type="term" value="F:exodeoxyribonuclease VII activity"/>
    <property type="evidence" value="ECO:0007669"/>
    <property type="project" value="UniProtKB-UniRule"/>
</dbReference>
<dbReference type="RefSeq" id="WP_012469970.1">
    <property type="nucleotide sequence ID" value="NC_010814.1"/>
</dbReference>
<evidence type="ECO:0000256" key="2">
    <source>
        <dbReference type="ARBA" id="ARBA00022722"/>
    </source>
</evidence>
<dbReference type="HAMAP" id="MF_00378">
    <property type="entry name" value="Exonuc_7_L"/>
    <property type="match status" value="1"/>
</dbReference>
<evidence type="ECO:0000256" key="4">
    <source>
        <dbReference type="ARBA" id="ARBA00022839"/>
    </source>
</evidence>
<evidence type="ECO:0000256" key="5">
    <source>
        <dbReference type="HAMAP-Rule" id="MF_00378"/>
    </source>
</evidence>
<evidence type="ECO:0000313" key="9">
    <source>
        <dbReference type="EMBL" id="ACD95631.1"/>
    </source>
</evidence>
<dbReference type="Proteomes" id="UP000002420">
    <property type="component" value="Chromosome"/>
</dbReference>
<dbReference type="GO" id="GO:0003676">
    <property type="term" value="F:nucleic acid binding"/>
    <property type="evidence" value="ECO:0007669"/>
    <property type="project" value="InterPro"/>
</dbReference>
<evidence type="ECO:0000259" key="7">
    <source>
        <dbReference type="Pfam" id="PF02601"/>
    </source>
</evidence>
<dbReference type="NCBIfam" id="TIGR00237">
    <property type="entry name" value="xseA"/>
    <property type="match status" value="1"/>
</dbReference>
<sequence length="454" mass="50237">MNLFAEQTILTVSRLTSLLKDLIEDNFSQVWAEGEASNLTYAASGHVYCTLKDSGAMLRCVMFRSSVKALKFKLEEGMALVVRGRLSVYDQRGEYQLIAEYAEPKGLGALQAAFVQLKERLAGEGLFSESHKQPLPFMPQKVGIVTSASGAAIHDILNVLGRRNAGLHLIVYPVRVQGVGSAAEIAAAIDNLNRLNAADVLIVGRGGGSLEDLWAFNEELVARAVYRSRIPVISAVGHETDWTICDFVADLRAPTPSAAAELVCTAREELLNQIQNLVLRLDQAISSQLKLRIHNLAGLRRALHDPSRMLGHQLQRVDDLSERLDMALRNLFGRHREQLARQEQHLAGLHPAIQISKLRQKLLLLTEHAERRVTSQLEQLGRERGEATARLEALSPLHTLARGFSVVERQTDKHIIRNAAELAIGEEIRLRLHQGCALCRIEETYSDSGVKATT</sequence>
<protein>
    <recommendedName>
        <fullName evidence="5">Exodeoxyribonuclease 7 large subunit</fullName>
        <ecNumber evidence="5">3.1.11.6</ecNumber>
    </recommendedName>
    <alternativeName>
        <fullName evidence="5">Exodeoxyribonuclease VII large subunit</fullName>
        <shortName evidence="5">Exonuclease VII large subunit</shortName>
    </alternativeName>
</protein>
<evidence type="ECO:0000256" key="1">
    <source>
        <dbReference type="ARBA" id="ARBA00022490"/>
    </source>
</evidence>
<dbReference type="GO" id="GO:0006308">
    <property type="term" value="P:DNA catabolic process"/>
    <property type="evidence" value="ECO:0007669"/>
    <property type="project" value="UniProtKB-UniRule"/>
</dbReference>
<dbReference type="Pfam" id="PF02601">
    <property type="entry name" value="Exonuc_VII_L"/>
    <property type="match status" value="1"/>
</dbReference>
<evidence type="ECO:0000259" key="8">
    <source>
        <dbReference type="Pfam" id="PF13742"/>
    </source>
</evidence>
<dbReference type="PANTHER" id="PTHR30008:SF0">
    <property type="entry name" value="EXODEOXYRIBONUCLEASE 7 LARGE SUBUNIT"/>
    <property type="match status" value="1"/>
</dbReference>
<comment type="subcellular location">
    <subcellularLocation>
        <location evidence="5 6">Cytoplasm</location>
    </subcellularLocation>
</comment>
<dbReference type="EC" id="3.1.11.6" evidence="5"/>
<comment type="function">
    <text evidence="5">Bidirectionally degrades single-stranded DNA into large acid-insoluble oligonucleotides, which are then degraded further into small acid-soluble oligonucleotides.</text>
</comment>
<keyword evidence="4 5" id="KW-0269">Exonuclease</keyword>
<dbReference type="PANTHER" id="PTHR30008">
    <property type="entry name" value="EXODEOXYRIBONUCLEASE 7 LARGE SUBUNIT"/>
    <property type="match status" value="1"/>
</dbReference>
<dbReference type="AlphaFoldDB" id="B3E1Y1"/>
<dbReference type="InterPro" id="IPR025824">
    <property type="entry name" value="OB-fold_nuc-bd_dom"/>
</dbReference>
<feature type="domain" description="OB-fold nucleic acid binding" evidence="8">
    <location>
        <begin position="10"/>
        <end position="101"/>
    </location>
</feature>
<feature type="domain" description="Exonuclease VII large subunit C-terminal" evidence="7">
    <location>
        <begin position="126"/>
        <end position="437"/>
    </location>
</feature>
<keyword evidence="3 5" id="KW-0378">Hydrolase</keyword>
<dbReference type="eggNOG" id="COG1570">
    <property type="taxonomic scope" value="Bacteria"/>
</dbReference>
<dbReference type="InterPro" id="IPR020579">
    <property type="entry name" value="Exonuc_VII_lsu_C"/>
</dbReference>
<proteinExistence type="inferred from homology"/>
<name>B3E1Y1_TRIL1</name>
<keyword evidence="1 5" id="KW-0963">Cytoplasm</keyword>
<dbReference type="GO" id="GO:0009318">
    <property type="term" value="C:exodeoxyribonuclease VII complex"/>
    <property type="evidence" value="ECO:0007669"/>
    <property type="project" value="UniProtKB-UniRule"/>
</dbReference>
<comment type="similarity">
    <text evidence="5 6">Belongs to the XseA family.</text>
</comment>
<gene>
    <name evidence="5" type="primary">xseA</name>
    <name evidence="9" type="ordered locus">Glov_1915</name>
</gene>
<accession>B3E1Y1</accession>
<evidence type="ECO:0000313" key="10">
    <source>
        <dbReference type="Proteomes" id="UP000002420"/>
    </source>
</evidence>
<dbReference type="CDD" id="cd04489">
    <property type="entry name" value="ExoVII_LU_OBF"/>
    <property type="match status" value="1"/>
</dbReference>
<dbReference type="Pfam" id="PF13742">
    <property type="entry name" value="tRNA_anti_2"/>
    <property type="match status" value="1"/>
</dbReference>
<dbReference type="GO" id="GO:0005737">
    <property type="term" value="C:cytoplasm"/>
    <property type="evidence" value="ECO:0007669"/>
    <property type="project" value="UniProtKB-SubCell"/>
</dbReference>
<reference evidence="9 10" key="1">
    <citation type="submission" date="2008-05" db="EMBL/GenBank/DDBJ databases">
        <title>Complete sequence of chromosome of Geobacter lovleyi SZ.</title>
        <authorList>
            <consortium name="US DOE Joint Genome Institute"/>
            <person name="Lucas S."/>
            <person name="Copeland A."/>
            <person name="Lapidus A."/>
            <person name="Glavina del Rio T."/>
            <person name="Dalin E."/>
            <person name="Tice H."/>
            <person name="Bruce D."/>
            <person name="Goodwin L."/>
            <person name="Pitluck S."/>
            <person name="Chertkov O."/>
            <person name="Meincke L."/>
            <person name="Brettin T."/>
            <person name="Detter J.C."/>
            <person name="Han C."/>
            <person name="Tapia R."/>
            <person name="Kuske C.R."/>
            <person name="Schmutz J."/>
            <person name="Larimer F."/>
            <person name="Land M."/>
            <person name="Hauser L."/>
            <person name="Kyrpides N."/>
            <person name="Mikhailova N."/>
            <person name="Sung Y."/>
            <person name="Fletcher K.E."/>
            <person name="Ritalahti K.M."/>
            <person name="Loeffler F.E."/>
            <person name="Richardson P."/>
        </authorList>
    </citation>
    <scope>NUCLEOTIDE SEQUENCE [LARGE SCALE GENOMIC DNA]</scope>
    <source>
        <strain evidence="10">ATCC BAA-1151 / DSM 17278 / SZ</strain>
    </source>
</reference>
<comment type="catalytic activity">
    <reaction evidence="5 6">
        <text>Exonucleolytic cleavage in either 5'- to 3'- or 3'- to 5'-direction to yield nucleoside 5'-phosphates.</text>
        <dbReference type="EC" id="3.1.11.6"/>
    </reaction>
</comment>
<dbReference type="OrthoDB" id="9802795at2"/>
<dbReference type="EMBL" id="CP001089">
    <property type="protein sequence ID" value="ACD95631.1"/>
    <property type="molecule type" value="Genomic_DNA"/>
</dbReference>
<dbReference type="InterPro" id="IPR003753">
    <property type="entry name" value="Exonuc_VII_L"/>
</dbReference>
<keyword evidence="2 5" id="KW-0540">Nuclease</keyword>
<dbReference type="HOGENOM" id="CLU_023625_3_1_7"/>
<dbReference type="STRING" id="398767.Glov_1915"/>
<dbReference type="KEGG" id="glo:Glov_1915"/>
<evidence type="ECO:0000256" key="6">
    <source>
        <dbReference type="RuleBase" id="RU004355"/>
    </source>
</evidence>
<evidence type="ECO:0000256" key="3">
    <source>
        <dbReference type="ARBA" id="ARBA00022801"/>
    </source>
</evidence>
<organism evidence="9 10">
    <name type="scientific">Trichlorobacter lovleyi (strain ATCC BAA-1151 / DSM 17278 / SZ)</name>
    <name type="common">Geobacter lovleyi</name>
    <dbReference type="NCBI Taxonomy" id="398767"/>
    <lineage>
        <taxon>Bacteria</taxon>
        <taxon>Pseudomonadati</taxon>
        <taxon>Thermodesulfobacteriota</taxon>
        <taxon>Desulfuromonadia</taxon>
        <taxon>Geobacterales</taxon>
        <taxon>Geobacteraceae</taxon>
        <taxon>Trichlorobacter</taxon>
    </lineage>
</organism>